<sequence length="804" mass="90500">MKKCGENMLNLDRCALICILMGLSLLFTPSAFLFPWQNWALLIIGLTLAALCLYLLGYLQRHYRLQTFLLELGIALLALGYFQSSALHIYQQANNVTAHKATQILRIEEILHQQDYQTLMATAQTDEKAENQARIYVNWAATSQPKVGEIWQVEGKVRPLSARLNQGGFDRQQWYFAKGITAVMNVKSAVKIAEDFSWRERRFYAALANTESLSQQGLLLALGFGERAWQNSQTWQVYQKTNTAHLIAISGLHIGLAMLLGFGLARLVQITLPTTWISPYFPLFCGVAFALLYAQLAGFAMPTFRAILALLGVLLLRLWRGYCTAWQLFARVIAVLLLCDPLMLLSSSFWLSIGAVASLIVWYQIFPLRFIQWRGTPLSSMSWKVRWIFSLFHLQCGLLWLFTPIQLAIFAGFSLYGLVANFIAVPVYSFLLVPLVLFATLTNNALFSWNIANFIADFITTLLANFEQGWITLNDKTMLILTALLALLFWLSVHWFYGNSRLQKKSTRYFSFIPDCEMNPALKRRITMITMGIILFCVGRVGVQIMTEPQWRMENLDVGQGLAVLIVKNGRAVLYDTGTSWRNGSMAQSEIVPYLQRQGIILDWLILSHDDNDHSGGATTILQQFPQAKLMTASYKNYGKTDRTFCQAGEQWTWQGLIFSILSPYGTVERADNPHSCVILLSDGKHHVLFTGDADTAAEQQFVAQLPSVDVLQIGHHGSKTSTGKALIDKAKPKISVISSGRWNPWGFPHQQVLERLEKAQSAVKNTAVSGQISIGFSETGINVYSARSYFSPWFRGFIGESSK</sequence>
<comment type="subcellular location">
    <subcellularLocation>
        <location evidence="1">Cell membrane</location>
        <topology evidence="1">Multi-pass membrane protein</topology>
    </subcellularLocation>
</comment>
<organism evidence="8 9">
    <name type="scientific">Alitibacter langaaensis DSM 22999</name>
    <dbReference type="NCBI Taxonomy" id="1122935"/>
    <lineage>
        <taxon>Bacteria</taxon>
        <taxon>Pseudomonadati</taxon>
        <taxon>Pseudomonadota</taxon>
        <taxon>Gammaproteobacteria</taxon>
        <taxon>Pasteurellales</taxon>
        <taxon>Pasteurellaceae</taxon>
        <taxon>Alitibacter</taxon>
    </lineage>
</organism>
<keyword evidence="5 6" id="KW-0472">Membrane</keyword>
<dbReference type="Pfam" id="PF03772">
    <property type="entry name" value="Competence"/>
    <property type="match status" value="1"/>
</dbReference>
<protein>
    <submittedName>
        <fullName evidence="8">Competence protein ComEC</fullName>
    </submittedName>
</protein>
<feature type="transmembrane region" description="Helical" evidence="6">
    <location>
        <begin position="447"/>
        <end position="466"/>
    </location>
</feature>
<dbReference type="InterPro" id="IPR001279">
    <property type="entry name" value="Metallo-B-lactamas"/>
</dbReference>
<reference evidence="8 9" key="1">
    <citation type="submission" date="2018-05" db="EMBL/GenBank/DDBJ databases">
        <title>Genomic Encyclopedia of Type Strains, Phase IV (KMG-IV): sequencing the most valuable type-strain genomes for metagenomic binning, comparative biology and taxonomic classification.</title>
        <authorList>
            <person name="Goeker M."/>
        </authorList>
    </citation>
    <scope>NUCLEOTIDE SEQUENCE [LARGE SCALE GENOMIC DNA]</scope>
    <source>
        <strain evidence="8 9">DSM 22999</strain>
    </source>
</reference>
<dbReference type="GO" id="GO:0005886">
    <property type="term" value="C:plasma membrane"/>
    <property type="evidence" value="ECO:0007669"/>
    <property type="project" value="UniProtKB-SubCell"/>
</dbReference>
<gene>
    <name evidence="8" type="ORF">C8D76_103202</name>
</gene>
<name>A0A2U0TAJ7_9PAST</name>
<dbReference type="NCBIfam" id="TIGR00360">
    <property type="entry name" value="ComEC_N-term"/>
    <property type="match status" value="1"/>
</dbReference>
<dbReference type="Gene3D" id="3.60.15.10">
    <property type="entry name" value="Ribonuclease Z/Hydroxyacylglutathione hydrolase-like"/>
    <property type="match status" value="1"/>
</dbReference>
<feature type="transmembrane region" description="Helical" evidence="6">
    <location>
        <begin position="280"/>
        <end position="297"/>
    </location>
</feature>
<evidence type="ECO:0000313" key="9">
    <source>
        <dbReference type="Proteomes" id="UP000245909"/>
    </source>
</evidence>
<dbReference type="Pfam" id="PF13567">
    <property type="entry name" value="DUF4131"/>
    <property type="match status" value="1"/>
</dbReference>
<dbReference type="InterPro" id="IPR036866">
    <property type="entry name" value="RibonucZ/Hydroxyglut_hydro"/>
</dbReference>
<feature type="transmembrane region" description="Helical" evidence="6">
    <location>
        <begin position="478"/>
        <end position="497"/>
    </location>
</feature>
<keyword evidence="4 6" id="KW-1133">Transmembrane helix</keyword>
<dbReference type="EMBL" id="QENU01000003">
    <property type="protein sequence ID" value="PVX40626.1"/>
    <property type="molecule type" value="Genomic_DNA"/>
</dbReference>
<feature type="transmembrane region" description="Helical" evidence="6">
    <location>
        <begin position="303"/>
        <end position="320"/>
    </location>
</feature>
<accession>A0A2U0TAJ7</accession>
<proteinExistence type="predicted"/>
<keyword evidence="2" id="KW-1003">Cell membrane</keyword>
<dbReference type="InterPro" id="IPR025405">
    <property type="entry name" value="DUF4131"/>
</dbReference>
<dbReference type="InterPro" id="IPR004797">
    <property type="entry name" value="Competence_ComEC/Rec2"/>
</dbReference>
<evidence type="ECO:0000256" key="2">
    <source>
        <dbReference type="ARBA" id="ARBA00022475"/>
    </source>
</evidence>
<feature type="transmembrane region" description="Helical" evidence="6">
    <location>
        <begin position="12"/>
        <end position="33"/>
    </location>
</feature>
<feature type="domain" description="Metallo-beta-lactamase" evidence="7">
    <location>
        <begin position="560"/>
        <end position="742"/>
    </location>
</feature>
<feature type="transmembrane region" description="Helical" evidence="6">
    <location>
        <begin position="526"/>
        <end position="543"/>
    </location>
</feature>
<feature type="transmembrane region" description="Helical" evidence="6">
    <location>
        <begin position="246"/>
        <end position="268"/>
    </location>
</feature>
<evidence type="ECO:0000256" key="5">
    <source>
        <dbReference type="ARBA" id="ARBA00023136"/>
    </source>
</evidence>
<evidence type="ECO:0000259" key="7">
    <source>
        <dbReference type="SMART" id="SM00849"/>
    </source>
</evidence>
<dbReference type="PANTHER" id="PTHR30619:SF1">
    <property type="entry name" value="RECOMBINATION PROTEIN 2"/>
    <property type="match status" value="1"/>
</dbReference>
<keyword evidence="3 6" id="KW-0812">Transmembrane</keyword>
<dbReference type="InterPro" id="IPR004477">
    <property type="entry name" value="ComEC_N"/>
</dbReference>
<dbReference type="NCBIfam" id="TIGR00361">
    <property type="entry name" value="ComEC_Rec2"/>
    <property type="match status" value="1"/>
</dbReference>
<evidence type="ECO:0000256" key="1">
    <source>
        <dbReference type="ARBA" id="ARBA00004651"/>
    </source>
</evidence>
<evidence type="ECO:0000256" key="6">
    <source>
        <dbReference type="SAM" id="Phobius"/>
    </source>
</evidence>
<feature type="transmembrane region" description="Helical" evidence="6">
    <location>
        <begin position="415"/>
        <end position="441"/>
    </location>
</feature>
<comment type="caution">
    <text evidence="8">The sequence shown here is derived from an EMBL/GenBank/DDBJ whole genome shotgun (WGS) entry which is preliminary data.</text>
</comment>
<dbReference type="SUPFAM" id="SSF56281">
    <property type="entry name" value="Metallo-hydrolase/oxidoreductase"/>
    <property type="match status" value="1"/>
</dbReference>
<dbReference type="PANTHER" id="PTHR30619">
    <property type="entry name" value="DNA INTERNALIZATION/COMPETENCE PROTEIN COMEC/REC2"/>
    <property type="match status" value="1"/>
</dbReference>
<dbReference type="CDD" id="cd07731">
    <property type="entry name" value="ComA-like_MBL-fold"/>
    <property type="match status" value="1"/>
</dbReference>
<dbReference type="AlphaFoldDB" id="A0A2U0TAJ7"/>
<evidence type="ECO:0000256" key="3">
    <source>
        <dbReference type="ARBA" id="ARBA00022692"/>
    </source>
</evidence>
<dbReference type="InterPro" id="IPR035681">
    <property type="entry name" value="ComA-like_MBL"/>
</dbReference>
<keyword evidence="9" id="KW-1185">Reference proteome</keyword>
<feature type="transmembrane region" description="Helical" evidence="6">
    <location>
        <begin position="39"/>
        <end position="56"/>
    </location>
</feature>
<dbReference type="SMART" id="SM00849">
    <property type="entry name" value="Lactamase_B"/>
    <property type="match status" value="1"/>
</dbReference>
<evidence type="ECO:0000256" key="4">
    <source>
        <dbReference type="ARBA" id="ARBA00022989"/>
    </source>
</evidence>
<feature type="transmembrane region" description="Helical" evidence="6">
    <location>
        <begin position="332"/>
        <end position="365"/>
    </location>
</feature>
<dbReference type="Pfam" id="PF00753">
    <property type="entry name" value="Lactamase_B"/>
    <property type="match status" value="1"/>
</dbReference>
<dbReference type="InterPro" id="IPR052159">
    <property type="entry name" value="Competence_DNA_uptake"/>
</dbReference>
<feature type="transmembrane region" description="Helical" evidence="6">
    <location>
        <begin position="385"/>
        <end position="403"/>
    </location>
</feature>
<evidence type="ECO:0000313" key="8">
    <source>
        <dbReference type="EMBL" id="PVX40626.1"/>
    </source>
</evidence>
<dbReference type="Proteomes" id="UP000245909">
    <property type="component" value="Unassembled WGS sequence"/>
</dbReference>
<dbReference type="GO" id="GO:0030420">
    <property type="term" value="P:establishment of competence for transformation"/>
    <property type="evidence" value="ECO:0007669"/>
    <property type="project" value="InterPro"/>
</dbReference>